<feature type="transmembrane region" description="Helical" evidence="9">
    <location>
        <begin position="293"/>
        <end position="312"/>
    </location>
</feature>
<keyword evidence="5 9" id="KW-0812">Transmembrane</keyword>
<organism evidence="10 11">
    <name type="scientific">Collimonas rhizosphaerae</name>
    <dbReference type="NCBI Taxonomy" id="3126357"/>
    <lineage>
        <taxon>Bacteria</taxon>
        <taxon>Pseudomonadati</taxon>
        <taxon>Pseudomonadota</taxon>
        <taxon>Betaproteobacteria</taxon>
        <taxon>Burkholderiales</taxon>
        <taxon>Oxalobacteraceae</taxon>
        <taxon>Collimonas</taxon>
    </lineage>
</organism>
<feature type="transmembrane region" description="Helical" evidence="9">
    <location>
        <begin position="48"/>
        <end position="78"/>
    </location>
</feature>
<evidence type="ECO:0000256" key="3">
    <source>
        <dbReference type="ARBA" id="ARBA00022448"/>
    </source>
</evidence>
<feature type="transmembrane region" description="Helical" evidence="9">
    <location>
        <begin position="254"/>
        <end position="273"/>
    </location>
</feature>
<feature type="transmembrane region" description="Helical" evidence="9">
    <location>
        <begin position="190"/>
        <end position="217"/>
    </location>
</feature>
<keyword evidence="7 9" id="KW-0472">Membrane</keyword>
<comment type="subcellular location">
    <subcellularLocation>
        <location evidence="1">Cell membrane</location>
        <topology evidence="1">Multi-pass membrane protein</topology>
    </subcellularLocation>
</comment>
<dbReference type="PANTHER" id="PTHR21716:SF53">
    <property type="entry name" value="PERMEASE PERM-RELATED"/>
    <property type="match status" value="1"/>
</dbReference>
<keyword evidence="11" id="KW-1185">Reference proteome</keyword>
<evidence type="ECO:0000256" key="4">
    <source>
        <dbReference type="ARBA" id="ARBA00022475"/>
    </source>
</evidence>
<keyword evidence="6 9" id="KW-1133">Transmembrane helix</keyword>
<accession>A0ABU9Q2X7</accession>
<keyword evidence="3" id="KW-0813">Transport</keyword>
<evidence type="ECO:0000256" key="5">
    <source>
        <dbReference type="ARBA" id="ARBA00022692"/>
    </source>
</evidence>
<evidence type="ECO:0000256" key="6">
    <source>
        <dbReference type="ARBA" id="ARBA00022989"/>
    </source>
</evidence>
<keyword evidence="4" id="KW-1003">Cell membrane</keyword>
<dbReference type="PANTHER" id="PTHR21716">
    <property type="entry name" value="TRANSMEMBRANE PROTEIN"/>
    <property type="match status" value="1"/>
</dbReference>
<feature type="transmembrane region" description="Helical" evidence="9">
    <location>
        <begin position="90"/>
        <end position="112"/>
    </location>
</feature>
<proteinExistence type="inferred from homology"/>
<protein>
    <submittedName>
        <fullName evidence="10">AI-2E family transporter</fullName>
    </submittedName>
</protein>
<feature type="transmembrane region" description="Helical" evidence="9">
    <location>
        <begin position="319"/>
        <end position="343"/>
    </location>
</feature>
<dbReference type="EMBL" id="JBANDC010000027">
    <property type="protein sequence ID" value="MEM4990619.1"/>
    <property type="molecule type" value="Genomic_DNA"/>
</dbReference>
<evidence type="ECO:0000256" key="2">
    <source>
        <dbReference type="ARBA" id="ARBA00009773"/>
    </source>
</evidence>
<evidence type="ECO:0000313" key="11">
    <source>
        <dbReference type="Proteomes" id="UP001495910"/>
    </source>
</evidence>
<evidence type="ECO:0000256" key="7">
    <source>
        <dbReference type="ARBA" id="ARBA00023136"/>
    </source>
</evidence>
<feature type="compositionally biased region" description="Low complexity" evidence="8">
    <location>
        <begin position="7"/>
        <end position="25"/>
    </location>
</feature>
<evidence type="ECO:0000256" key="8">
    <source>
        <dbReference type="SAM" id="MobiDB-lite"/>
    </source>
</evidence>
<evidence type="ECO:0000313" key="10">
    <source>
        <dbReference type="EMBL" id="MEM4990619.1"/>
    </source>
</evidence>
<feature type="region of interest" description="Disordered" evidence="8">
    <location>
        <begin position="1"/>
        <end position="29"/>
    </location>
</feature>
<feature type="transmembrane region" description="Helical" evidence="9">
    <location>
        <begin position="355"/>
        <end position="380"/>
    </location>
</feature>
<dbReference type="InterPro" id="IPR002549">
    <property type="entry name" value="AI-2E-like"/>
</dbReference>
<comment type="similarity">
    <text evidence="2">Belongs to the autoinducer-2 exporter (AI-2E) (TC 2.A.86) family.</text>
</comment>
<name>A0ABU9Q2X7_9BURK</name>
<comment type="caution">
    <text evidence="10">The sequence shown here is derived from an EMBL/GenBank/DDBJ whole genome shotgun (WGS) entry which is preliminary data.</text>
</comment>
<sequence length="399" mass="42893">MKPPIMPADASPAAAPETSTTADAPMTGPLAPLSATGSTNVRNLCLRVLTVLALVFALQWAQSFLIPLVFGIFIAYTLNPLVASLERIRIPRLVGTCIVMAALLLGLAQVAYSLRGEFQSIVERLPTAAHQLARSMASIQARTQGQASTIQKMQAAANEIQTAAGQAAGVKPDPKRQASPAPPSFQLGEWLWTSSMGAMLFLGQVVMVIFLVFFLLLSGDTFKRKLVKLTGPSLSNKKIAVNILFDINTSIQSYMFMLLVTNGLLAVLMWIAFRLIGLENAGAWAVAGGFLHVIPYFGPLLIAVATGLTAFMQFESFSMLLLVSATTLAIATLIGTFVTTWMIGRIAKMNAAAVFIGLLFWGWLWGVWGMLLGIPIIVIVKVIAKHVDRMHPVAELLGD</sequence>
<gene>
    <name evidence="10" type="ORF">V8G57_24740</name>
</gene>
<dbReference type="Proteomes" id="UP001495910">
    <property type="component" value="Unassembled WGS sequence"/>
</dbReference>
<dbReference type="RefSeq" id="WP_342831624.1">
    <property type="nucleotide sequence ID" value="NZ_JBANDC010000027.1"/>
</dbReference>
<dbReference type="Pfam" id="PF01594">
    <property type="entry name" value="AI-2E_transport"/>
    <property type="match status" value="1"/>
</dbReference>
<evidence type="ECO:0000256" key="1">
    <source>
        <dbReference type="ARBA" id="ARBA00004651"/>
    </source>
</evidence>
<reference evidence="10 11" key="1">
    <citation type="submission" date="2024-02" db="EMBL/GenBank/DDBJ databases">
        <title>Draft genome sequence of Collimonas sp. strain H4R21, an effective mineral-weathering bacterial strain isolated from the beech rhizosphere.</title>
        <authorList>
            <person name="Morin E."/>
            <person name="Uroz S."/>
            <person name="Leveau J.H.J."/>
            <person name="Kumar R."/>
            <person name="Rey M.W."/>
            <person name="Pham J."/>
        </authorList>
    </citation>
    <scope>NUCLEOTIDE SEQUENCE [LARGE SCALE GENOMIC DNA]</scope>
    <source>
        <strain evidence="10 11">H4R21</strain>
    </source>
</reference>
<evidence type="ECO:0000256" key="9">
    <source>
        <dbReference type="SAM" id="Phobius"/>
    </source>
</evidence>